<dbReference type="KEGG" id="sfc:Spiaf_1343"/>
<dbReference type="Proteomes" id="UP000007383">
    <property type="component" value="Chromosome"/>
</dbReference>
<dbReference type="HOGENOM" id="CLU_2208386_0_0_12"/>
<evidence type="ECO:0000313" key="1">
    <source>
        <dbReference type="EMBL" id="AFG37412.1"/>
    </source>
</evidence>
<evidence type="ECO:0000313" key="2">
    <source>
        <dbReference type="Proteomes" id="UP000007383"/>
    </source>
</evidence>
<protein>
    <submittedName>
        <fullName evidence="1">Uncharacterized protein</fullName>
    </submittedName>
</protein>
<dbReference type="RefSeq" id="WP_014455399.1">
    <property type="nucleotide sequence ID" value="NC_017098.1"/>
</dbReference>
<proteinExistence type="predicted"/>
<accession>H9UIR9</accession>
<sequence length="107" mass="12183">MAVHNRVFLNTDPEFHLIKKKNKKGKPIYHVGFLSDQLGRNGKPSYKLMKSTGVGSRVAAEKIARQMIADGIVFKIVSKRVCNFTLEPSASGWLRNRSQDEFFLFIQ</sequence>
<dbReference type="AlphaFoldDB" id="H9UIR9"/>
<reference evidence="2" key="1">
    <citation type="journal article" date="2013" name="Stand. Genomic Sci.">
        <title>Complete genome sequence of the halophilic bacterium Spirochaeta africana type strain (Z-7692(T)) from the alkaline Lake Magadi in the East African Rift.</title>
        <authorList>
            <person name="Liolos K."/>
            <person name="Abt B."/>
            <person name="Scheuner C."/>
            <person name="Teshima H."/>
            <person name="Held B."/>
            <person name="Lapidus A."/>
            <person name="Nolan M."/>
            <person name="Lucas S."/>
            <person name="Deshpande S."/>
            <person name="Cheng J.F."/>
            <person name="Tapia R."/>
            <person name="Goodwin L.A."/>
            <person name="Pitluck S."/>
            <person name="Pagani I."/>
            <person name="Ivanova N."/>
            <person name="Mavromatis K."/>
            <person name="Mikhailova N."/>
            <person name="Huntemann M."/>
            <person name="Pati A."/>
            <person name="Chen A."/>
            <person name="Palaniappan K."/>
            <person name="Land M."/>
            <person name="Rohde M."/>
            <person name="Tindall B.J."/>
            <person name="Detter J.C."/>
            <person name="Goker M."/>
            <person name="Bristow J."/>
            <person name="Eisen J.A."/>
            <person name="Markowitz V."/>
            <person name="Hugenholtz P."/>
            <person name="Woyke T."/>
            <person name="Klenk H.P."/>
            <person name="Kyrpides N.C."/>
        </authorList>
    </citation>
    <scope>NUCLEOTIDE SEQUENCE</scope>
    <source>
        <strain evidence="2">ATCC 700263 / DSM 8902 / Z-7692</strain>
    </source>
</reference>
<dbReference type="EMBL" id="CP003282">
    <property type="protein sequence ID" value="AFG37412.1"/>
    <property type="molecule type" value="Genomic_DNA"/>
</dbReference>
<gene>
    <name evidence="1" type="ordered locus">Spiaf_1343</name>
</gene>
<keyword evidence="2" id="KW-1185">Reference proteome</keyword>
<organism evidence="1 2">
    <name type="scientific">Spirochaeta africana (strain ATCC 700263 / DSM 8902 / Z-7692)</name>
    <dbReference type="NCBI Taxonomy" id="889378"/>
    <lineage>
        <taxon>Bacteria</taxon>
        <taxon>Pseudomonadati</taxon>
        <taxon>Spirochaetota</taxon>
        <taxon>Spirochaetia</taxon>
        <taxon>Spirochaetales</taxon>
        <taxon>Spirochaetaceae</taxon>
        <taxon>Spirochaeta</taxon>
    </lineage>
</organism>
<name>H9UIR9_SPIAZ</name>